<dbReference type="Proteomes" id="UP001592531">
    <property type="component" value="Unassembled WGS sequence"/>
</dbReference>
<protein>
    <submittedName>
        <fullName evidence="1">Uncharacterized protein</fullName>
    </submittedName>
</protein>
<evidence type="ECO:0000313" key="1">
    <source>
        <dbReference type="EMBL" id="MFC1418599.1"/>
    </source>
</evidence>
<name>A0ABV6VXV2_9ACTN</name>
<organism evidence="1 2">
    <name type="scientific">Streptacidiphilus cavernicola</name>
    <dbReference type="NCBI Taxonomy" id="3342716"/>
    <lineage>
        <taxon>Bacteria</taxon>
        <taxon>Bacillati</taxon>
        <taxon>Actinomycetota</taxon>
        <taxon>Actinomycetes</taxon>
        <taxon>Kitasatosporales</taxon>
        <taxon>Streptomycetaceae</taxon>
        <taxon>Streptacidiphilus</taxon>
    </lineage>
</organism>
<sequence>MRAALRWLPALVALAAYDVYLLLCRLAEVQGNVEAQFIIITPGLIASHLLHRHRSDRQYAEQVGRSAALAAQVGVQQQELAAHRADMAAVAEQVGEIHALHLHGRWPEDRHQSR</sequence>
<dbReference type="EMBL" id="JBHFAB010000013">
    <property type="protein sequence ID" value="MFC1418599.1"/>
    <property type="molecule type" value="Genomic_DNA"/>
</dbReference>
<evidence type="ECO:0000313" key="2">
    <source>
        <dbReference type="Proteomes" id="UP001592531"/>
    </source>
</evidence>
<reference evidence="1 2" key="1">
    <citation type="submission" date="2024-09" db="EMBL/GenBank/DDBJ databases">
        <authorList>
            <person name="Lee S.D."/>
        </authorList>
    </citation>
    <scope>NUCLEOTIDE SEQUENCE [LARGE SCALE GENOMIC DNA]</scope>
    <source>
        <strain evidence="1 2">N8-3</strain>
    </source>
</reference>
<gene>
    <name evidence="1" type="ORF">ACEZDE_18470</name>
</gene>
<comment type="caution">
    <text evidence="1">The sequence shown here is derived from an EMBL/GenBank/DDBJ whole genome shotgun (WGS) entry which is preliminary data.</text>
</comment>
<dbReference type="RefSeq" id="WP_380537395.1">
    <property type="nucleotide sequence ID" value="NZ_JBHFAB010000013.1"/>
</dbReference>
<proteinExistence type="predicted"/>
<accession>A0ABV6VXV2</accession>
<keyword evidence="2" id="KW-1185">Reference proteome</keyword>